<dbReference type="InterPro" id="IPR027417">
    <property type="entry name" value="P-loop_NTPase"/>
</dbReference>
<evidence type="ECO:0000313" key="11">
    <source>
        <dbReference type="EMBL" id="CAB4626809.1"/>
    </source>
</evidence>
<dbReference type="InterPro" id="IPR050079">
    <property type="entry name" value="DEAD_box_RNA_helicase"/>
</dbReference>
<evidence type="ECO:0000256" key="2">
    <source>
        <dbReference type="ARBA" id="ARBA00022801"/>
    </source>
</evidence>
<keyword evidence="3" id="KW-0347">Helicase</keyword>
<reference evidence="11" key="1">
    <citation type="submission" date="2020-05" db="EMBL/GenBank/DDBJ databases">
        <authorList>
            <person name="Chiriac C."/>
            <person name="Salcher M."/>
            <person name="Ghai R."/>
            <person name="Kavagutti S V."/>
        </authorList>
    </citation>
    <scope>NUCLEOTIDE SEQUENCE</scope>
</reference>
<evidence type="ECO:0000256" key="4">
    <source>
        <dbReference type="ARBA" id="ARBA00022840"/>
    </source>
</evidence>
<dbReference type="GO" id="GO:0003676">
    <property type="term" value="F:nucleic acid binding"/>
    <property type="evidence" value="ECO:0007669"/>
    <property type="project" value="InterPro"/>
</dbReference>
<evidence type="ECO:0000313" key="12">
    <source>
        <dbReference type="EMBL" id="CAB4717875.1"/>
    </source>
</evidence>
<dbReference type="EMBL" id="CAFAAD010000196">
    <property type="protein sequence ID" value="CAB4805906.1"/>
    <property type="molecule type" value="Genomic_DNA"/>
</dbReference>
<keyword evidence="4" id="KW-0067">ATP-binding</keyword>
<feature type="domain" description="Helicase C-terminal" evidence="6">
    <location>
        <begin position="228"/>
        <end position="375"/>
    </location>
</feature>
<dbReference type="SMART" id="SM00487">
    <property type="entry name" value="DEXDc"/>
    <property type="match status" value="1"/>
</dbReference>
<feature type="domain" description="Helicase ATP-binding" evidence="5">
    <location>
        <begin position="33"/>
        <end position="204"/>
    </location>
</feature>
<dbReference type="GO" id="GO:0005524">
    <property type="term" value="F:ATP binding"/>
    <property type="evidence" value="ECO:0007669"/>
    <property type="project" value="UniProtKB-KW"/>
</dbReference>
<evidence type="ECO:0000256" key="1">
    <source>
        <dbReference type="ARBA" id="ARBA00022741"/>
    </source>
</evidence>
<evidence type="ECO:0000259" key="6">
    <source>
        <dbReference type="PROSITE" id="PS51194"/>
    </source>
</evidence>
<evidence type="ECO:0000259" key="5">
    <source>
        <dbReference type="PROSITE" id="PS51192"/>
    </source>
</evidence>
<dbReference type="PROSITE" id="PS51192">
    <property type="entry name" value="HELICASE_ATP_BIND_1"/>
    <property type="match status" value="1"/>
</dbReference>
<evidence type="ECO:0000313" key="13">
    <source>
        <dbReference type="EMBL" id="CAB4805906.1"/>
    </source>
</evidence>
<dbReference type="CDD" id="cd18787">
    <property type="entry name" value="SF2_C_DEAD"/>
    <property type="match status" value="1"/>
</dbReference>
<dbReference type="GO" id="GO:0003724">
    <property type="term" value="F:RNA helicase activity"/>
    <property type="evidence" value="ECO:0007669"/>
    <property type="project" value="InterPro"/>
</dbReference>
<dbReference type="Gene3D" id="3.40.50.300">
    <property type="entry name" value="P-loop containing nucleotide triphosphate hydrolases"/>
    <property type="match status" value="2"/>
</dbReference>
<dbReference type="PANTHER" id="PTHR47959">
    <property type="entry name" value="ATP-DEPENDENT RNA HELICASE RHLE-RELATED"/>
    <property type="match status" value="1"/>
</dbReference>
<dbReference type="PROSITE" id="PS51194">
    <property type="entry name" value="HELICASE_CTER"/>
    <property type="match status" value="1"/>
</dbReference>
<dbReference type="EMBL" id="CAEUNJ010000109">
    <property type="protein sequence ID" value="CAB4372785.1"/>
    <property type="molecule type" value="Genomic_DNA"/>
</dbReference>
<dbReference type="PANTHER" id="PTHR47959:SF13">
    <property type="entry name" value="ATP-DEPENDENT RNA HELICASE RHLE"/>
    <property type="match status" value="1"/>
</dbReference>
<dbReference type="AlphaFoldDB" id="A0A6J6IRI6"/>
<dbReference type="PROSITE" id="PS51195">
    <property type="entry name" value="Q_MOTIF"/>
    <property type="match status" value="1"/>
</dbReference>
<dbReference type="InterPro" id="IPR014014">
    <property type="entry name" value="RNA_helicase_DEAD_Q_motif"/>
</dbReference>
<evidence type="ECO:0000313" key="8">
    <source>
        <dbReference type="EMBL" id="CAB4346963.1"/>
    </source>
</evidence>
<dbReference type="InterPro" id="IPR044742">
    <property type="entry name" value="DEAD/DEAH_RhlB"/>
</dbReference>
<dbReference type="SMART" id="SM00490">
    <property type="entry name" value="HELICc"/>
    <property type="match status" value="1"/>
</dbReference>
<accession>A0A6J6IRI6</accession>
<dbReference type="GO" id="GO:0016787">
    <property type="term" value="F:hydrolase activity"/>
    <property type="evidence" value="ECO:0007669"/>
    <property type="project" value="UniProtKB-KW"/>
</dbReference>
<name>A0A6J6IRI6_9ZZZZ</name>
<keyword evidence="1" id="KW-0547">Nucleotide-binding</keyword>
<dbReference type="InterPro" id="IPR001650">
    <property type="entry name" value="Helicase_C-like"/>
</dbReference>
<dbReference type="InterPro" id="IPR011545">
    <property type="entry name" value="DEAD/DEAH_box_helicase_dom"/>
</dbReference>
<dbReference type="EMBL" id="CAEZVC010000077">
    <property type="protein sequence ID" value="CAB4626809.1"/>
    <property type="molecule type" value="Genomic_DNA"/>
</dbReference>
<feature type="domain" description="DEAD-box RNA helicase Q" evidence="7">
    <location>
        <begin position="2"/>
        <end position="30"/>
    </location>
</feature>
<evidence type="ECO:0000256" key="3">
    <source>
        <dbReference type="ARBA" id="ARBA00022806"/>
    </source>
</evidence>
<protein>
    <submittedName>
        <fullName evidence="11">Unannotated protein</fullName>
    </submittedName>
</protein>
<organism evidence="11">
    <name type="scientific">freshwater metagenome</name>
    <dbReference type="NCBI Taxonomy" id="449393"/>
    <lineage>
        <taxon>unclassified sequences</taxon>
        <taxon>metagenomes</taxon>
        <taxon>ecological metagenomes</taxon>
    </lineage>
</organism>
<evidence type="ECO:0000313" key="10">
    <source>
        <dbReference type="EMBL" id="CAB4604542.1"/>
    </source>
</evidence>
<dbReference type="Pfam" id="PF00270">
    <property type="entry name" value="DEAD"/>
    <property type="match status" value="1"/>
</dbReference>
<dbReference type="EMBL" id="CAEZTY010000180">
    <property type="protein sequence ID" value="CAB4604542.1"/>
    <property type="molecule type" value="Genomic_DNA"/>
</dbReference>
<keyword evidence="2" id="KW-0378">Hydrolase</keyword>
<evidence type="ECO:0000313" key="9">
    <source>
        <dbReference type="EMBL" id="CAB4372785.1"/>
    </source>
</evidence>
<proteinExistence type="predicted"/>
<dbReference type="InterPro" id="IPR014001">
    <property type="entry name" value="Helicase_ATP-bd"/>
</dbReference>
<dbReference type="EMBL" id="CAESAL010000136">
    <property type="protein sequence ID" value="CAB4346963.1"/>
    <property type="molecule type" value="Genomic_DNA"/>
</dbReference>
<gene>
    <name evidence="10" type="ORF">UFOPK1762_02160</name>
    <name evidence="11" type="ORF">UFOPK1906_01226</name>
    <name evidence="12" type="ORF">UFOPK2624_01494</name>
    <name evidence="13" type="ORF">UFOPK2969_01730</name>
    <name evidence="8" type="ORF">UFOPK3331_02055</name>
    <name evidence="9" type="ORF">UFOPK4201_01832</name>
</gene>
<dbReference type="SUPFAM" id="SSF52540">
    <property type="entry name" value="P-loop containing nucleoside triphosphate hydrolases"/>
    <property type="match status" value="1"/>
</dbReference>
<dbReference type="Pfam" id="PF00271">
    <property type="entry name" value="Helicase_C"/>
    <property type="match status" value="1"/>
</dbReference>
<evidence type="ECO:0000259" key="7">
    <source>
        <dbReference type="PROSITE" id="PS51195"/>
    </source>
</evidence>
<sequence>MPTFADLGVSPDLTAALESRGIMSPFAVQELTIADALAGRDVCGKAKTGSGKTLAFGLPLLEKVKGAQARRPLALILVPTRELATQVRDELAPLGEVRDVTVTAIYGGAKMETQVAELEKGVEIVVATPGRMIDMIERKEIFLDDIAQVVIDEADRMADMGFLPQVEWILRHVPGQHQTLLFSATLDGVVDTLIKRYQTDPAMHEVVSEQVTVEQMQHRFLQVHDMDKVKVAAAIIHNSNRTIIFVRTKRAADRVAENLRREGVDAASIHGDLRQSQREKALKDFSDGKLKALVATDVAARGIHVDEVDVVIHYDPPEDSKAYLHRSGRTARAGAKGVVATLVMWNEELEVKRLLKRLKLNQPIVEVFSNDKRLADLAAWDPRTDSAVG</sequence>
<dbReference type="CDD" id="cd00268">
    <property type="entry name" value="DEADc"/>
    <property type="match status" value="1"/>
</dbReference>
<dbReference type="GO" id="GO:0005829">
    <property type="term" value="C:cytosol"/>
    <property type="evidence" value="ECO:0007669"/>
    <property type="project" value="TreeGrafter"/>
</dbReference>
<dbReference type="EMBL" id="CAEZXY010000084">
    <property type="protein sequence ID" value="CAB4717875.1"/>
    <property type="molecule type" value="Genomic_DNA"/>
</dbReference>